<name>A0A382D798_9ZZZZ</name>
<dbReference type="AlphaFoldDB" id="A0A382D798"/>
<protein>
    <submittedName>
        <fullName evidence="1">Uncharacterized protein</fullName>
    </submittedName>
</protein>
<accession>A0A382D798</accession>
<proteinExistence type="predicted"/>
<organism evidence="1">
    <name type="scientific">marine metagenome</name>
    <dbReference type="NCBI Taxonomy" id="408172"/>
    <lineage>
        <taxon>unclassified sequences</taxon>
        <taxon>metagenomes</taxon>
        <taxon>ecological metagenomes</taxon>
    </lineage>
</organism>
<dbReference type="EMBL" id="UINC01037836">
    <property type="protein sequence ID" value="SVB33924.1"/>
    <property type="molecule type" value="Genomic_DNA"/>
</dbReference>
<evidence type="ECO:0000313" key="1">
    <source>
        <dbReference type="EMBL" id="SVB33924.1"/>
    </source>
</evidence>
<gene>
    <name evidence="1" type="ORF">METZ01_LOCUS186778</name>
</gene>
<reference evidence="1" key="1">
    <citation type="submission" date="2018-05" db="EMBL/GenBank/DDBJ databases">
        <authorList>
            <person name="Lanie J.A."/>
            <person name="Ng W.-L."/>
            <person name="Kazmierczak K.M."/>
            <person name="Andrzejewski T.M."/>
            <person name="Davidsen T.M."/>
            <person name="Wayne K.J."/>
            <person name="Tettelin H."/>
            <person name="Glass J.I."/>
            <person name="Rusch D."/>
            <person name="Podicherti R."/>
            <person name="Tsui H.-C.T."/>
            <person name="Winkler M.E."/>
        </authorList>
    </citation>
    <scope>NUCLEOTIDE SEQUENCE</scope>
</reference>
<sequence>MSDPLVPASLEIQAFKHEIPKFTHSVLHSLCAVKFEIYSKARGFTASVCL</sequence>